<keyword evidence="4 5" id="KW-0539">Nucleus</keyword>
<dbReference type="GO" id="GO:0005730">
    <property type="term" value="C:nucleolus"/>
    <property type="evidence" value="ECO:0007669"/>
    <property type="project" value="UniProtKB-SubCell"/>
</dbReference>
<comment type="subcellular location">
    <subcellularLocation>
        <location evidence="5">Nucleus</location>
        <location evidence="5">Nucleolus</location>
    </subcellularLocation>
    <subcellularLocation>
        <location evidence="5">Nucleus</location>
        <location evidence="5">Nucleoplasm</location>
    </subcellularLocation>
</comment>
<dbReference type="GO" id="GO:0000027">
    <property type="term" value="P:ribosomal large subunit assembly"/>
    <property type="evidence" value="ECO:0007669"/>
    <property type="project" value="UniProtKB-UniRule"/>
</dbReference>
<dbReference type="InterPro" id="IPR011687">
    <property type="entry name" value="Nop53/GLTSCR2"/>
</dbReference>
<proteinExistence type="inferred from homology"/>
<dbReference type="PANTHER" id="PTHR14211">
    <property type="entry name" value="GLIOMA SUPPRESSOR CANDIDATE REGION GENE 2"/>
    <property type="match status" value="1"/>
</dbReference>
<dbReference type="GO" id="GO:0006364">
    <property type="term" value="P:rRNA processing"/>
    <property type="evidence" value="ECO:0007669"/>
    <property type="project" value="TreeGrafter"/>
</dbReference>
<dbReference type="Pfam" id="PF07767">
    <property type="entry name" value="Nop53"/>
    <property type="match status" value="1"/>
</dbReference>
<keyword evidence="3 5" id="KW-0690">Ribosome biogenesis</keyword>
<comment type="function">
    <text evidence="5">May play a role in ribosome biogenesis.</text>
</comment>
<dbReference type="GO" id="GO:0005654">
    <property type="term" value="C:nucleoplasm"/>
    <property type="evidence" value="ECO:0007669"/>
    <property type="project" value="UniProtKB-SubCell"/>
</dbReference>
<evidence type="ECO:0000256" key="4">
    <source>
        <dbReference type="ARBA" id="ARBA00023242"/>
    </source>
</evidence>
<organism evidence="7 8">
    <name type="scientific">Saccharomyces kudriavzevii (strain ATCC MYA-4449 / AS 2.2408 / CBS 8840 / NBRC 1802 / NCYC 2889)</name>
    <name type="common">Yeast</name>
    <dbReference type="NCBI Taxonomy" id="226230"/>
    <lineage>
        <taxon>Eukaryota</taxon>
        <taxon>Fungi</taxon>
        <taxon>Dikarya</taxon>
        <taxon>Ascomycota</taxon>
        <taxon>Saccharomycotina</taxon>
        <taxon>Saccharomycetes</taxon>
        <taxon>Saccharomycetales</taxon>
        <taxon>Saccharomycetaceae</taxon>
        <taxon>Saccharomyces</taxon>
    </lineage>
</organism>
<evidence type="ECO:0000256" key="1">
    <source>
        <dbReference type="ARBA" id="ARBA00008838"/>
    </source>
</evidence>
<evidence type="ECO:0000256" key="6">
    <source>
        <dbReference type="SAM" id="MobiDB-lite"/>
    </source>
</evidence>
<feature type="compositionally biased region" description="Polar residues" evidence="6">
    <location>
        <begin position="1"/>
        <end position="15"/>
    </location>
</feature>
<evidence type="ECO:0000256" key="2">
    <source>
        <dbReference type="ARBA" id="ARBA00018339"/>
    </source>
</evidence>
<evidence type="ECO:0000256" key="5">
    <source>
        <dbReference type="PIRNR" id="PIRNR017302"/>
    </source>
</evidence>
<dbReference type="EMBL" id="OX365911">
    <property type="protein sequence ID" value="CAI4053099.1"/>
    <property type="molecule type" value="Genomic_DNA"/>
</dbReference>
<protein>
    <recommendedName>
        <fullName evidence="2 5">Ribosome biogenesis protein NOP53</fullName>
    </recommendedName>
</protein>
<feature type="compositionally biased region" description="Basic residues" evidence="6">
    <location>
        <begin position="312"/>
        <end position="324"/>
    </location>
</feature>
<comment type="similarity">
    <text evidence="1 5">Belongs to the NOP53 family.</text>
</comment>
<accession>A0AA35JBE3</accession>
<dbReference type="PANTHER" id="PTHR14211:SF7">
    <property type="entry name" value="RIBOSOME BIOGENESIS PROTEIN NOP53"/>
    <property type="match status" value="1"/>
</dbReference>
<feature type="region of interest" description="Disordered" evidence="6">
    <location>
        <begin position="1"/>
        <end position="25"/>
    </location>
</feature>
<dbReference type="PIRSF" id="PIRSF017302">
    <property type="entry name" value="Gltscr2"/>
    <property type="match status" value="1"/>
</dbReference>
<evidence type="ECO:0000313" key="7">
    <source>
        <dbReference type="EMBL" id="CAI4053099.1"/>
    </source>
</evidence>
<name>A0AA35JBE3_SACK1</name>
<dbReference type="GO" id="GO:0008097">
    <property type="term" value="F:5S rRNA binding"/>
    <property type="evidence" value="ECO:0007669"/>
    <property type="project" value="TreeGrafter"/>
</dbReference>
<gene>
    <name evidence="7" type="primary">SKDI16G1300</name>
    <name evidence="7" type="ORF">SKDI_16G1300</name>
</gene>
<evidence type="ECO:0000313" key="8">
    <source>
        <dbReference type="Proteomes" id="UP001162087"/>
    </source>
</evidence>
<feature type="compositionally biased region" description="Acidic residues" evidence="6">
    <location>
        <begin position="269"/>
        <end position="286"/>
    </location>
</feature>
<dbReference type="RefSeq" id="XP_056085497.1">
    <property type="nucleotide sequence ID" value="XM_056231705.1"/>
</dbReference>
<sequence>MAPTNVTKKPSQYKQSSRKGKKAWRKNIDISEVEQYMEKKIDHEVTHGTGDITSLQNDALFKVDIEGDNILKKNLIKRNQIKKSLKSKEILDAVKTNSKIPVLKHHKSGNDEKSNKIQGVSKHELKKLMALAGRVHGESKIKNRVAKDGLIKSTAGDLWGNESDSKKQKVKLPSGIELDVKGKDKIPEELLKKSTTGWSVASVRPETLDMEPIAVKEFTELPHAGKSYNPNSEVWSELIDKEYKNEKVREDERIALEEYKERIRHLMETLEDNEEEESSSGEEQGGEDNKDEQGNVSDDNEIKLSVNEPVRNKKKTKYQRNKAKKHEEKVKLQKELKKLRGRVKDLENVIGFEDIERIPATESENVDKVKKSKKSKKHRLGTKYSVIDERLEVKFSDELSDSLRKLRPEGNLLYDTVRKLQSSGKIESRVPVKRGRRYKQKITEKWTHKDFK</sequence>
<feature type="region of interest" description="Disordered" evidence="6">
    <location>
        <begin position="265"/>
        <end position="330"/>
    </location>
</feature>
<feature type="compositionally biased region" description="Basic residues" evidence="6">
    <location>
        <begin position="16"/>
        <end position="25"/>
    </location>
</feature>
<reference evidence="7" key="1">
    <citation type="submission" date="2022-10" db="EMBL/GenBank/DDBJ databases">
        <authorList>
            <person name="Byrne P K."/>
        </authorList>
    </citation>
    <scope>NUCLEOTIDE SEQUENCE</scope>
    <source>
        <strain evidence="7">IFO1802</strain>
    </source>
</reference>
<keyword evidence="8" id="KW-1185">Reference proteome</keyword>
<evidence type="ECO:0000256" key="3">
    <source>
        <dbReference type="ARBA" id="ARBA00022517"/>
    </source>
</evidence>
<dbReference type="GeneID" id="80927540"/>
<dbReference type="Proteomes" id="UP001162087">
    <property type="component" value="Chromosome 16"/>
</dbReference>
<dbReference type="AlphaFoldDB" id="A0AA35JBE3"/>